<dbReference type="CDD" id="cd18111">
    <property type="entry name" value="ATP-synt_V_A-type_alpha_C"/>
    <property type="match status" value="1"/>
</dbReference>
<dbReference type="InterPro" id="IPR027417">
    <property type="entry name" value="P-loop_NTPase"/>
</dbReference>
<evidence type="ECO:0000256" key="8">
    <source>
        <dbReference type="ARBA" id="ARBA00022967"/>
    </source>
</evidence>
<dbReference type="InterPro" id="IPR005725">
    <property type="entry name" value="ATPase_V1-cplx_asu"/>
</dbReference>
<proteinExistence type="inferred from homology"/>
<dbReference type="Gene3D" id="2.40.50.100">
    <property type="match status" value="1"/>
</dbReference>
<organism evidence="17 18">
    <name type="scientific">Cercospora beticola</name>
    <name type="common">Sugarbeet leaf spot fungus</name>
    <dbReference type="NCBI Taxonomy" id="122368"/>
    <lineage>
        <taxon>Eukaryota</taxon>
        <taxon>Fungi</taxon>
        <taxon>Dikarya</taxon>
        <taxon>Ascomycota</taxon>
        <taxon>Pezizomycotina</taxon>
        <taxon>Dothideomycetes</taxon>
        <taxon>Dothideomycetidae</taxon>
        <taxon>Mycosphaerellales</taxon>
        <taxon>Mycosphaerellaceae</taxon>
        <taxon>Cercospora</taxon>
    </lineage>
</organism>
<dbReference type="InterPro" id="IPR000194">
    <property type="entry name" value="ATPase_F1/V1/A1_a/bsu_nucl-bd"/>
</dbReference>
<evidence type="ECO:0000256" key="10">
    <source>
        <dbReference type="ARBA" id="ARBA00029427"/>
    </source>
</evidence>
<dbReference type="CDD" id="cd01134">
    <property type="entry name" value="V_A-ATPase_A"/>
    <property type="match status" value="1"/>
</dbReference>
<keyword evidence="5" id="KW-0547">Nucleotide-binding</keyword>
<evidence type="ECO:0000256" key="4">
    <source>
        <dbReference type="ARBA" id="ARBA00022448"/>
    </source>
</evidence>
<feature type="compositionally biased region" description="Low complexity" evidence="12">
    <location>
        <begin position="131"/>
        <end position="142"/>
    </location>
</feature>
<dbReference type="SUPFAM" id="SSF52540">
    <property type="entry name" value="P-loop containing nucleoside triphosphate hydrolases"/>
    <property type="match status" value="1"/>
</dbReference>
<keyword evidence="9" id="KW-0406">Ion transport</keyword>
<gene>
    <name evidence="17" type="primary">VMA1</name>
    <name evidence="17" type="ORF">RHO25_010820</name>
</gene>
<comment type="subcellular location">
    <subcellularLocation>
        <location evidence="10">Vacuole membrane</location>
        <topology evidence="10">Peripheral membrane protein</topology>
        <orientation evidence="10">Cytoplasmic side</orientation>
    </subcellularLocation>
</comment>
<dbReference type="Pfam" id="PF00006">
    <property type="entry name" value="ATP-synt_ab"/>
    <property type="match status" value="1"/>
</dbReference>
<dbReference type="NCBIfam" id="NF003220">
    <property type="entry name" value="PRK04192.1"/>
    <property type="match status" value="1"/>
</dbReference>
<keyword evidence="4" id="KW-0813">Transport</keyword>
<dbReference type="PANTHER" id="PTHR43607">
    <property type="entry name" value="V-TYPE PROTON ATPASE CATALYTIC SUBUNIT A"/>
    <property type="match status" value="1"/>
</dbReference>
<dbReference type="InterPro" id="IPR031686">
    <property type="entry name" value="ATP-synth_a_Xtn"/>
</dbReference>
<dbReference type="PANTHER" id="PTHR43607:SF1">
    <property type="entry name" value="H(+)-TRANSPORTING TWO-SECTOR ATPASE"/>
    <property type="match status" value="1"/>
</dbReference>
<accession>A0ABZ0P2Y6</accession>
<dbReference type="SUPFAM" id="SSF47917">
    <property type="entry name" value="C-terminal domain of alpha and beta subunits of F1 ATP synthase"/>
    <property type="match status" value="1"/>
</dbReference>
<keyword evidence="18" id="KW-1185">Reference proteome</keyword>
<feature type="region of interest" description="Disordered" evidence="12">
    <location>
        <begin position="57"/>
        <end position="176"/>
    </location>
</feature>
<evidence type="ECO:0000313" key="17">
    <source>
        <dbReference type="EMBL" id="WPB06163.1"/>
    </source>
</evidence>
<evidence type="ECO:0000313" key="18">
    <source>
        <dbReference type="Proteomes" id="UP001302367"/>
    </source>
</evidence>
<dbReference type="InterPro" id="IPR020003">
    <property type="entry name" value="ATPase_a/bsu_AS"/>
</dbReference>
<dbReference type="InterPro" id="IPR055190">
    <property type="entry name" value="ATP-synt_VA_C"/>
</dbReference>
<evidence type="ECO:0000259" key="13">
    <source>
        <dbReference type="Pfam" id="PF00006"/>
    </source>
</evidence>
<sequence length="748" mass="82799">MAFEADDDLPSWQLQYSQLANSSRPVANTDGIDFMNAIGLRPRPVLRYRPSLIDLVNRTRPQSSEDSARWSPEAQAQPSIEPLETSFEPITATLPPTSPSHIPLPESPTKERRPSIVVIDEVPGTQVKASPPRIIIEPETPELGTAPDTPHNTANMSKKGDKKQQQQDGEEQGGSIFSISGPVIVAQNMIGVAMYELVKVGFDQLVGEVIRIDADKATIQVYEETAGVTVGDPVLRTGKPLSVELGPGLMETIYDGIQRPLKAISDKSNSIYIPRGIDVPALDRTRKWEFTPNDKFKVGDHITGGDVFGSVKENTLLSDHKIMLPPRARGKITKYPKKGEYTVDEKILEVEFEGQKFEYSMMHPWPVRVPRPSNDKLSSGDPLIVGQRVLDALFPSVQGGTVCIPGAFGCGKTVISQSLSKFSNSDLIVYVGCGERGNEMAEVLMDFPELTIDFDGRKEPIMKRTCLIANTSNMPVAAREASIYTDSSSRWAEALREISGRLGEMPADQGFPAYLGAKLASFYERAGKVVSLGSPDRQGSISIVGAVSPPGGDFSDPVTTSTLGIVQVFWGLDKKLAQRKHFPSVNTALSYSKYTKALEKYYQENAPQFPRYRERIRELLSQSEELDQVVQLVGKSALGDSDKITLDVATLIKEDFLQQNGYSEYDQFCPLWKTAWMMKAMMTFHDEAQKAISQGHNWSKVRESTSDVQSELRSMKFEIPSEGEEAITKKYEDLVQRMTEKFAAVIDE</sequence>
<dbReference type="PROSITE" id="PS00152">
    <property type="entry name" value="ATPASE_ALPHA_BETA"/>
    <property type="match status" value="1"/>
</dbReference>
<evidence type="ECO:0000256" key="12">
    <source>
        <dbReference type="SAM" id="MobiDB-lite"/>
    </source>
</evidence>
<dbReference type="EMBL" id="CP134190">
    <property type="protein sequence ID" value="WPB06163.1"/>
    <property type="molecule type" value="Genomic_DNA"/>
</dbReference>
<dbReference type="GeneID" id="35433320"/>
<dbReference type="InterPro" id="IPR023366">
    <property type="entry name" value="ATP_synth_asu-like_sf"/>
</dbReference>
<feature type="domain" description="ATP synthase A/B type C-terminal" evidence="16">
    <location>
        <begin position="599"/>
        <end position="701"/>
    </location>
</feature>
<evidence type="ECO:0000256" key="11">
    <source>
        <dbReference type="ARBA" id="ARBA00048383"/>
    </source>
</evidence>
<reference evidence="17 18" key="1">
    <citation type="submission" date="2023-09" db="EMBL/GenBank/DDBJ databases">
        <title>Complete-Gapless Cercospora beticola genome.</title>
        <authorList>
            <person name="Wyatt N.A."/>
            <person name="Spanner R.E."/>
            <person name="Bolton M.D."/>
        </authorList>
    </citation>
    <scope>NUCLEOTIDE SEQUENCE [LARGE SCALE GENOMIC DNA]</scope>
    <source>
        <strain evidence="17">Cb09-40</strain>
    </source>
</reference>
<evidence type="ECO:0000256" key="5">
    <source>
        <dbReference type="ARBA" id="ARBA00022741"/>
    </source>
</evidence>
<evidence type="ECO:0000259" key="16">
    <source>
        <dbReference type="Pfam" id="PF22919"/>
    </source>
</evidence>
<protein>
    <recommendedName>
        <fullName evidence="3">V-type proton ATPase catalytic subunit A</fullName>
        <ecNumber evidence="2">7.1.2.2</ecNumber>
    </recommendedName>
</protein>
<evidence type="ECO:0000256" key="6">
    <source>
        <dbReference type="ARBA" id="ARBA00022781"/>
    </source>
</evidence>
<dbReference type="InterPro" id="IPR004100">
    <property type="entry name" value="ATPase_F1/V1/A1_a/bsu_N"/>
</dbReference>
<comment type="catalytic activity">
    <reaction evidence="11">
        <text>ATP + H2O + 4 H(+)(in) = ADP + phosphate + 5 H(+)(out)</text>
        <dbReference type="Rhea" id="RHEA:57720"/>
        <dbReference type="ChEBI" id="CHEBI:15377"/>
        <dbReference type="ChEBI" id="CHEBI:15378"/>
        <dbReference type="ChEBI" id="CHEBI:30616"/>
        <dbReference type="ChEBI" id="CHEBI:43474"/>
        <dbReference type="ChEBI" id="CHEBI:456216"/>
        <dbReference type="EC" id="7.1.2.2"/>
    </reaction>
</comment>
<dbReference type="Gene3D" id="1.10.1140.10">
    <property type="entry name" value="Bovine Mitochondrial F1-atpase, Atp Synthase Beta Chain, Chain D, domain 3"/>
    <property type="match status" value="1"/>
</dbReference>
<evidence type="ECO:0000256" key="3">
    <source>
        <dbReference type="ARBA" id="ARBA00018860"/>
    </source>
</evidence>
<evidence type="ECO:0000256" key="1">
    <source>
        <dbReference type="ARBA" id="ARBA00008936"/>
    </source>
</evidence>
<dbReference type="Pfam" id="PF22919">
    <property type="entry name" value="ATP-synt_VA_C"/>
    <property type="match status" value="1"/>
</dbReference>
<evidence type="ECO:0000259" key="15">
    <source>
        <dbReference type="Pfam" id="PF16886"/>
    </source>
</evidence>
<keyword evidence="7" id="KW-0067">ATP-binding</keyword>
<keyword evidence="8" id="KW-1278">Translocase</keyword>
<dbReference type="NCBIfam" id="TIGR01042">
    <property type="entry name" value="V-ATPase_V1_A"/>
    <property type="match status" value="1"/>
</dbReference>
<dbReference type="SUPFAM" id="SSF50615">
    <property type="entry name" value="N-terminal domain of alpha and beta subunits of F1 ATP synthase"/>
    <property type="match status" value="1"/>
</dbReference>
<evidence type="ECO:0000256" key="7">
    <source>
        <dbReference type="ARBA" id="ARBA00022840"/>
    </source>
</evidence>
<feature type="domain" description="ATPsynthase alpha/beta subunit barrel-sandwich" evidence="15">
    <location>
        <begin position="279"/>
        <end position="368"/>
    </location>
</feature>
<name>A0ABZ0P2Y6_CERBT</name>
<keyword evidence="6" id="KW-0375">Hydrogen ion transport</keyword>
<dbReference type="EC" id="7.1.2.2" evidence="2"/>
<evidence type="ECO:0000259" key="14">
    <source>
        <dbReference type="Pfam" id="PF02874"/>
    </source>
</evidence>
<dbReference type="Gene3D" id="2.40.30.20">
    <property type="match status" value="1"/>
</dbReference>
<dbReference type="Pfam" id="PF16886">
    <property type="entry name" value="ATP-synt_ab_Xtn"/>
    <property type="match status" value="1"/>
</dbReference>
<dbReference type="InterPro" id="IPR036121">
    <property type="entry name" value="ATPase_F1/V1/A1_a/bsu_N_sf"/>
</dbReference>
<dbReference type="InterPro" id="IPR024034">
    <property type="entry name" value="ATPase_F1/V1_b/a_C"/>
</dbReference>
<dbReference type="RefSeq" id="XP_023451199.2">
    <property type="nucleotide sequence ID" value="XM_023602295.2"/>
</dbReference>
<dbReference type="Gene3D" id="3.40.50.300">
    <property type="entry name" value="P-loop containing nucleotide triphosphate hydrolases"/>
    <property type="match status" value="1"/>
</dbReference>
<dbReference type="InterPro" id="IPR022878">
    <property type="entry name" value="V-ATPase_asu"/>
</dbReference>
<evidence type="ECO:0000256" key="9">
    <source>
        <dbReference type="ARBA" id="ARBA00023065"/>
    </source>
</evidence>
<feature type="domain" description="ATPase F1/V1/A1 complex alpha/beta subunit N-terminal" evidence="14">
    <location>
        <begin position="176"/>
        <end position="238"/>
    </location>
</feature>
<dbReference type="Proteomes" id="UP001302367">
    <property type="component" value="Chromosome 7"/>
</dbReference>
<evidence type="ECO:0000256" key="2">
    <source>
        <dbReference type="ARBA" id="ARBA00012473"/>
    </source>
</evidence>
<feature type="domain" description="ATPase F1/V1/A1 complex alpha/beta subunit nucleotide-binding" evidence="13">
    <location>
        <begin position="483"/>
        <end position="592"/>
    </location>
</feature>
<comment type="similarity">
    <text evidence="1">Belongs to the ATPase alpha/beta chains family.</text>
</comment>
<dbReference type="Pfam" id="PF02874">
    <property type="entry name" value="ATP-synt_ab_N"/>
    <property type="match status" value="1"/>
</dbReference>
<dbReference type="CDD" id="cd18119">
    <property type="entry name" value="ATP-synt_V_A-type_alpha_N"/>
    <property type="match status" value="1"/>
</dbReference>
<dbReference type="HAMAP" id="MF_00309">
    <property type="entry name" value="ATP_synth_A_arch"/>
    <property type="match status" value="1"/>
</dbReference>